<sequence length="273" mass="30691">MIVPTEYCALLQVRGLEDALKYDPMVCSNYHPKYVVKTFPALQKVQAGNAIFTFPNTPTGKRDKVNVMYNTSLGVIFGVKKYANSLLEIVKARNITVNYRHNLVEVRPNTKEAIFANLDSPTGETHTFKYEFLHAVPPMSAPDVLRQSPLVNNDGYVDIFNDTLQHKTFPNVFGIGDCTSLPTSKTAAAAAAQCGVLGKNLTAVMEGKKLPCRYDGYTSCPLITGYSKCILAEFDYNGQPLETFPFDQSRERWSMYQMKANIMPHMYWQMMLP</sequence>
<dbReference type="SUPFAM" id="SSF51905">
    <property type="entry name" value="FAD/NAD(P)-binding domain"/>
    <property type="match status" value="1"/>
</dbReference>
<dbReference type="InterPro" id="IPR036188">
    <property type="entry name" value="FAD/NAD-bd_sf"/>
</dbReference>
<proteinExistence type="predicted"/>
<dbReference type="AlphaFoldDB" id="A0A2T7PRX6"/>
<evidence type="ECO:0000313" key="2">
    <source>
        <dbReference type="Proteomes" id="UP000245119"/>
    </source>
</evidence>
<dbReference type="PANTHER" id="PTHR10632">
    <property type="entry name" value="SULFIDE:QUINONE OXIDOREDUCTASE"/>
    <property type="match status" value="1"/>
</dbReference>
<dbReference type="InterPro" id="IPR015904">
    <property type="entry name" value="Sulphide_quinone_reductase"/>
</dbReference>
<evidence type="ECO:0000313" key="1">
    <source>
        <dbReference type="EMBL" id="PVD36175.1"/>
    </source>
</evidence>
<dbReference type="Gene3D" id="3.50.50.100">
    <property type="match status" value="1"/>
</dbReference>
<dbReference type="PANTHER" id="PTHR10632:SF2">
    <property type="entry name" value="SULFIDE:QUINONE OXIDOREDUCTASE, MITOCHONDRIAL"/>
    <property type="match status" value="1"/>
</dbReference>
<organism evidence="1 2">
    <name type="scientific">Pomacea canaliculata</name>
    <name type="common">Golden apple snail</name>
    <dbReference type="NCBI Taxonomy" id="400727"/>
    <lineage>
        <taxon>Eukaryota</taxon>
        <taxon>Metazoa</taxon>
        <taxon>Spiralia</taxon>
        <taxon>Lophotrochozoa</taxon>
        <taxon>Mollusca</taxon>
        <taxon>Gastropoda</taxon>
        <taxon>Caenogastropoda</taxon>
        <taxon>Architaenioglossa</taxon>
        <taxon>Ampullarioidea</taxon>
        <taxon>Ampullariidae</taxon>
        <taxon>Pomacea</taxon>
    </lineage>
</organism>
<dbReference type="Proteomes" id="UP000245119">
    <property type="component" value="Linkage Group LG2"/>
</dbReference>
<reference evidence="1 2" key="1">
    <citation type="submission" date="2018-04" db="EMBL/GenBank/DDBJ databases">
        <title>The genome of golden apple snail Pomacea canaliculata provides insight into stress tolerance and invasive adaptation.</title>
        <authorList>
            <person name="Liu C."/>
            <person name="Liu B."/>
            <person name="Ren Y."/>
            <person name="Zhang Y."/>
            <person name="Wang H."/>
            <person name="Li S."/>
            <person name="Jiang F."/>
            <person name="Yin L."/>
            <person name="Zhang G."/>
            <person name="Qian W."/>
            <person name="Fan W."/>
        </authorList>
    </citation>
    <scope>NUCLEOTIDE SEQUENCE [LARGE SCALE GENOMIC DNA]</scope>
    <source>
        <strain evidence="1">SZHN2017</strain>
        <tissue evidence="1">Muscle</tissue>
    </source>
</reference>
<dbReference type="STRING" id="400727.A0A2T7PRX6"/>
<gene>
    <name evidence="1" type="ORF">C0Q70_03150</name>
</gene>
<keyword evidence="2" id="KW-1185">Reference proteome</keyword>
<dbReference type="OrthoDB" id="5376590at2759"/>
<dbReference type="GO" id="GO:0071949">
    <property type="term" value="F:FAD binding"/>
    <property type="evidence" value="ECO:0007669"/>
    <property type="project" value="TreeGrafter"/>
</dbReference>
<name>A0A2T7PRX6_POMCA</name>
<evidence type="ECO:0008006" key="3">
    <source>
        <dbReference type="Google" id="ProtNLM"/>
    </source>
</evidence>
<dbReference type="GO" id="GO:0070224">
    <property type="term" value="F:sulfide:quinone oxidoreductase activity"/>
    <property type="evidence" value="ECO:0007669"/>
    <property type="project" value="TreeGrafter"/>
</dbReference>
<dbReference type="GO" id="GO:0005739">
    <property type="term" value="C:mitochondrion"/>
    <property type="evidence" value="ECO:0007669"/>
    <property type="project" value="TreeGrafter"/>
</dbReference>
<dbReference type="GO" id="GO:0070221">
    <property type="term" value="P:sulfide oxidation, using sulfide:quinone oxidoreductase"/>
    <property type="evidence" value="ECO:0007669"/>
    <property type="project" value="TreeGrafter"/>
</dbReference>
<accession>A0A2T7PRX6</accession>
<comment type="caution">
    <text evidence="1">The sequence shown here is derived from an EMBL/GenBank/DDBJ whole genome shotgun (WGS) entry which is preliminary data.</text>
</comment>
<protein>
    <recommendedName>
        <fullName evidence="3">FAD/NAD(P)-binding domain-containing protein</fullName>
    </recommendedName>
</protein>
<dbReference type="EMBL" id="PZQS01000002">
    <property type="protein sequence ID" value="PVD36175.1"/>
    <property type="molecule type" value="Genomic_DNA"/>
</dbReference>